<dbReference type="Gene3D" id="3.40.1190.20">
    <property type="match status" value="1"/>
</dbReference>
<dbReference type="CDD" id="cd01166">
    <property type="entry name" value="KdgK"/>
    <property type="match status" value="1"/>
</dbReference>
<evidence type="ECO:0000313" key="5">
    <source>
        <dbReference type="EMBL" id="CUK27495.1"/>
    </source>
</evidence>
<dbReference type="InterPro" id="IPR050306">
    <property type="entry name" value="PfkB_Carbo_kinase"/>
</dbReference>
<keyword evidence="3 5" id="KW-0418">Kinase</keyword>
<evidence type="ECO:0000259" key="4">
    <source>
        <dbReference type="Pfam" id="PF00294"/>
    </source>
</evidence>
<dbReference type="GO" id="GO:0006974">
    <property type="term" value="P:DNA damage response"/>
    <property type="evidence" value="ECO:0007669"/>
    <property type="project" value="TreeGrafter"/>
</dbReference>
<dbReference type="AlphaFoldDB" id="A0A0P1J0X2"/>
<dbReference type="GO" id="GO:0005829">
    <property type="term" value="C:cytosol"/>
    <property type="evidence" value="ECO:0007669"/>
    <property type="project" value="TreeGrafter"/>
</dbReference>
<dbReference type="SUPFAM" id="SSF53613">
    <property type="entry name" value="Ribokinase-like"/>
    <property type="match status" value="1"/>
</dbReference>
<name>A0A0P1J0X2_9RHOB</name>
<evidence type="ECO:0000256" key="2">
    <source>
        <dbReference type="ARBA" id="ARBA00022679"/>
    </source>
</evidence>
<dbReference type="PANTHER" id="PTHR43085:SF15">
    <property type="entry name" value="2-DEHYDRO-3-DEOXYGLUCONOKINASE"/>
    <property type="match status" value="1"/>
</dbReference>
<dbReference type="GO" id="GO:0019698">
    <property type="term" value="P:D-galacturonate catabolic process"/>
    <property type="evidence" value="ECO:0007669"/>
    <property type="project" value="TreeGrafter"/>
</dbReference>
<protein>
    <submittedName>
        <fullName evidence="5">2-dehydro-3-deoxygluconokinase</fullName>
        <ecNumber evidence="5">2.7.1.45</ecNumber>
    </submittedName>
</protein>
<dbReference type="RefSeq" id="WP_058316407.1">
    <property type="nucleotide sequence ID" value="NZ_CYUE01000023.1"/>
</dbReference>
<keyword evidence="6" id="KW-1185">Reference proteome</keyword>
<dbReference type="EMBL" id="CYUE01000023">
    <property type="protein sequence ID" value="CUK27495.1"/>
    <property type="molecule type" value="Genomic_DNA"/>
</dbReference>
<comment type="similarity">
    <text evidence="1">Belongs to the carbohydrate kinase PfkB family.</text>
</comment>
<keyword evidence="2 5" id="KW-0808">Transferase</keyword>
<dbReference type="GO" id="GO:0008673">
    <property type="term" value="F:2-dehydro-3-deoxygluconokinase activity"/>
    <property type="evidence" value="ECO:0007669"/>
    <property type="project" value="UniProtKB-EC"/>
</dbReference>
<accession>A0A0P1J0X2</accession>
<reference evidence="6" key="1">
    <citation type="submission" date="2015-09" db="EMBL/GenBank/DDBJ databases">
        <authorList>
            <person name="Rodrigo-Torres Lidia"/>
            <person name="Arahal R.David."/>
        </authorList>
    </citation>
    <scope>NUCLEOTIDE SEQUENCE [LARGE SCALE GENOMIC DNA]</scope>
    <source>
        <strain evidence="6">CECT 5114</strain>
    </source>
</reference>
<dbReference type="InterPro" id="IPR002173">
    <property type="entry name" value="Carboh/pur_kinase_PfkB_CS"/>
</dbReference>
<dbReference type="PANTHER" id="PTHR43085">
    <property type="entry name" value="HEXOKINASE FAMILY MEMBER"/>
    <property type="match status" value="1"/>
</dbReference>
<proteinExistence type="inferred from homology"/>
<sequence>MSKTFLSIGECMVEVAPAANPTGGTDRHQVGFAGDTFNTAWYAARLLGADWKVSYFTGVGTDQISSQFLEFCRTSGVDTSHIYKSAEATLGLYMVHLKDGERSFSYWRGKSAAKAMMDEPALLKTAVETTDVIYLSGITVAILHQQGRENLLSVLTAAKQAGKQIIFDPNLRPKLWQSVQEMVATVKQFASVATVALPSFDDERDHFGDVDLAATGERYRGYGCLEVVVKNGADEILAFDNASGFIEFHPTPVQRPTDTTAAGDSFNAGYISARLGGSTVREALALGSAVASEVVCGRGALVDLSLDMVGMVHAPDNTNSEG</sequence>
<organism evidence="5 6">
    <name type="scientific">Cognatishimia activa</name>
    <dbReference type="NCBI Taxonomy" id="1715691"/>
    <lineage>
        <taxon>Bacteria</taxon>
        <taxon>Pseudomonadati</taxon>
        <taxon>Pseudomonadota</taxon>
        <taxon>Alphaproteobacteria</taxon>
        <taxon>Rhodobacterales</taxon>
        <taxon>Paracoccaceae</taxon>
        <taxon>Cognatishimia</taxon>
    </lineage>
</organism>
<dbReference type="GO" id="GO:0042840">
    <property type="term" value="P:D-glucuronate catabolic process"/>
    <property type="evidence" value="ECO:0007669"/>
    <property type="project" value="TreeGrafter"/>
</dbReference>
<evidence type="ECO:0000256" key="1">
    <source>
        <dbReference type="ARBA" id="ARBA00010688"/>
    </source>
</evidence>
<dbReference type="InterPro" id="IPR029056">
    <property type="entry name" value="Ribokinase-like"/>
</dbReference>
<dbReference type="Pfam" id="PF00294">
    <property type="entry name" value="PfkB"/>
    <property type="match status" value="1"/>
</dbReference>
<gene>
    <name evidence="5" type="primary">kdgK_3</name>
    <name evidence="5" type="ORF">TA5114_03323</name>
</gene>
<dbReference type="InterPro" id="IPR011611">
    <property type="entry name" value="PfkB_dom"/>
</dbReference>
<dbReference type="PROSITE" id="PS00584">
    <property type="entry name" value="PFKB_KINASES_2"/>
    <property type="match status" value="1"/>
</dbReference>
<evidence type="ECO:0000256" key="3">
    <source>
        <dbReference type="ARBA" id="ARBA00022777"/>
    </source>
</evidence>
<dbReference type="OrthoDB" id="9776822at2"/>
<dbReference type="Proteomes" id="UP000051184">
    <property type="component" value="Unassembled WGS sequence"/>
</dbReference>
<evidence type="ECO:0000313" key="6">
    <source>
        <dbReference type="Proteomes" id="UP000051184"/>
    </source>
</evidence>
<feature type="domain" description="Carbohydrate kinase PfkB" evidence="4">
    <location>
        <begin position="6"/>
        <end position="300"/>
    </location>
</feature>
<dbReference type="EC" id="2.7.1.45" evidence="5"/>